<gene>
    <name evidence="2" type="ORF">CAL13_00775</name>
</gene>
<reference evidence="2 3" key="1">
    <citation type="submission" date="2017-05" db="EMBL/GenBank/DDBJ databases">
        <title>Complete and WGS of Bordetella genogroups.</title>
        <authorList>
            <person name="Spilker T."/>
            <person name="LiPuma J."/>
        </authorList>
    </citation>
    <scope>NUCLEOTIDE SEQUENCE [LARGE SCALE GENOMIC DNA]</scope>
    <source>
        <strain evidence="2 3">AU17164</strain>
    </source>
</reference>
<dbReference type="RefSeq" id="WP_086071210.1">
    <property type="nucleotide sequence ID" value="NZ_CP021109.1"/>
</dbReference>
<evidence type="ECO:0008006" key="4">
    <source>
        <dbReference type="Google" id="ProtNLM"/>
    </source>
</evidence>
<evidence type="ECO:0000256" key="1">
    <source>
        <dbReference type="SAM" id="Phobius"/>
    </source>
</evidence>
<dbReference type="InterPro" id="IPR052712">
    <property type="entry name" value="Acid_resist_chaperone_HdeD"/>
</dbReference>
<keyword evidence="1" id="KW-0472">Membrane</keyword>
<keyword evidence="1" id="KW-0812">Transmembrane</keyword>
<proteinExistence type="predicted"/>
<name>A0A1W6YVK4_9BORD</name>
<dbReference type="Proteomes" id="UP000194139">
    <property type="component" value="Chromosome"/>
</dbReference>
<evidence type="ECO:0000313" key="3">
    <source>
        <dbReference type="Proteomes" id="UP000194139"/>
    </source>
</evidence>
<organism evidence="2 3">
    <name type="scientific">Bordetella genomosp. 9</name>
    <dbReference type="NCBI Taxonomy" id="1416803"/>
    <lineage>
        <taxon>Bacteria</taxon>
        <taxon>Pseudomonadati</taxon>
        <taxon>Pseudomonadota</taxon>
        <taxon>Betaproteobacteria</taxon>
        <taxon>Burkholderiales</taxon>
        <taxon>Alcaligenaceae</taxon>
        <taxon>Bordetella</taxon>
    </lineage>
</organism>
<feature type="transmembrane region" description="Helical" evidence="1">
    <location>
        <begin position="41"/>
        <end position="63"/>
    </location>
</feature>
<dbReference type="PANTHER" id="PTHR34989">
    <property type="entry name" value="PROTEIN HDED"/>
    <property type="match status" value="1"/>
</dbReference>
<dbReference type="InterPro" id="IPR005325">
    <property type="entry name" value="DUF308_memb"/>
</dbReference>
<keyword evidence="3" id="KW-1185">Reference proteome</keyword>
<feature type="transmembrane region" description="Helical" evidence="1">
    <location>
        <begin position="12"/>
        <end position="35"/>
    </location>
</feature>
<dbReference type="PANTHER" id="PTHR34989:SF1">
    <property type="entry name" value="PROTEIN HDED"/>
    <property type="match status" value="1"/>
</dbReference>
<protein>
    <recommendedName>
        <fullName evidence="4">HdeD family acid-resistance protein</fullName>
    </recommendedName>
</protein>
<sequence>MSHPTDHPHLMGQAWWVLVIRGIVGILFGVLALMWPALTLLLLVSLFAAYALLSGIAAIAGAWRARRGGQPMRDGWLIVLLGLVAIASGVIAIVWPAITALALILIMGVNAIVAGVLDIALAVRHRTVVRNTWLMVLAGIVSILFGVVAIAVPGAGAMALVWLISFYAIVTGVLLLAMGIQARRGGPRPFDHAAA</sequence>
<dbReference type="GO" id="GO:0005886">
    <property type="term" value="C:plasma membrane"/>
    <property type="evidence" value="ECO:0007669"/>
    <property type="project" value="TreeGrafter"/>
</dbReference>
<feature type="transmembrane region" description="Helical" evidence="1">
    <location>
        <begin position="133"/>
        <end position="153"/>
    </location>
</feature>
<evidence type="ECO:0000313" key="2">
    <source>
        <dbReference type="EMBL" id="ARP84919.1"/>
    </source>
</evidence>
<feature type="transmembrane region" description="Helical" evidence="1">
    <location>
        <begin position="159"/>
        <end position="180"/>
    </location>
</feature>
<dbReference type="AlphaFoldDB" id="A0A1W6YVK4"/>
<dbReference type="Pfam" id="PF03729">
    <property type="entry name" value="DUF308"/>
    <property type="match status" value="1"/>
</dbReference>
<feature type="transmembrane region" description="Helical" evidence="1">
    <location>
        <begin position="75"/>
        <end position="95"/>
    </location>
</feature>
<feature type="transmembrane region" description="Helical" evidence="1">
    <location>
        <begin position="101"/>
        <end position="121"/>
    </location>
</feature>
<accession>A0A1W6YVK4</accession>
<keyword evidence="1" id="KW-1133">Transmembrane helix</keyword>
<dbReference type="EMBL" id="CP021109">
    <property type="protein sequence ID" value="ARP84919.1"/>
    <property type="molecule type" value="Genomic_DNA"/>
</dbReference>